<dbReference type="Pfam" id="PF01343">
    <property type="entry name" value="Peptidase_S49"/>
    <property type="match status" value="2"/>
</dbReference>
<reference evidence="7" key="1">
    <citation type="submission" date="2023-03" db="EMBL/GenBank/DDBJ databases">
        <title>Mating type loci evolution in Malassezia.</title>
        <authorList>
            <person name="Coelho M.A."/>
        </authorList>
    </citation>
    <scope>NUCLEOTIDE SEQUENCE</scope>
    <source>
        <strain evidence="7">CBS 11721</strain>
    </source>
</reference>
<dbReference type="InterPro" id="IPR002142">
    <property type="entry name" value="Peptidase_S49"/>
</dbReference>
<dbReference type="SUPFAM" id="SSF52096">
    <property type="entry name" value="ClpP/crotonase"/>
    <property type="match status" value="2"/>
</dbReference>
<evidence type="ECO:0000256" key="5">
    <source>
        <dbReference type="SAM" id="MobiDB-lite"/>
    </source>
</evidence>
<evidence type="ECO:0000256" key="3">
    <source>
        <dbReference type="ARBA" id="ARBA00022801"/>
    </source>
</evidence>
<dbReference type="InterPro" id="IPR047217">
    <property type="entry name" value="S49_SppA_67K_type_N"/>
</dbReference>
<dbReference type="PANTHER" id="PTHR33209">
    <property type="entry name" value="PROTEASE 4"/>
    <property type="match status" value="1"/>
</dbReference>
<evidence type="ECO:0000256" key="2">
    <source>
        <dbReference type="ARBA" id="ARBA00022670"/>
    </source>
</evidence>
<dbReference type="InterPro" id="IPR047272">
    <property type="entry name" value="S49_SppA_C"/>
</dbReference>
<comment type="similarity">
    <text evidence="1">Belongs to the peptidase S49 family.</text>
</comment>
<evidence type="ECO:0000313" key="7">
    <source>
        <dbReference type="EMBL" id="WFD36303.1"/>
    </source>
</evidence>
<evidence type="ECO:0000259" key="6">
    <source>
        <dbReference type="Pfam" id="PF01343"/>
    </source>
</evidence>
<feature type="region of interest" description="Disordered" evidence="5">
    <location>
        <begin position="503"/>
        <end position="547"/>
    </location>
</feature>
<gene>
    <name evidence="7" type="ORF">MCUN1_003182</name>
</gene>
<dbReference type="CDD" id="cd07023">
    <property type="entry name" value="S49_Sppa_N_C"/>
    <property type="match status" value="1"/>
</dbReference>
<sequence>MAPTPGEEPLRVMELYEVLRTLRWAQKDARIRGIFADFSSLHVPSGISGDGLGLAQIEELRRALEEFRRTKKEQYGEKITTVAWTDSFSSQGAYLLASAFDRVYVQPAGEVPLTGLSAHIPFYRRLLDWAGIKVHAEARNEYKSMVSPFVERDSLPPAQLKNQAELIGELNYGYANAIGKSRFPELGANEATDRVLALAQGGPYSAKEAAQLNLIDGVSFKRDALRSLSGPALDDSFKALHHYFRITDRALSKTVSEDEVVQVGVIYLLGGISSAPGEFSVSSAIRGLTEAARDDDIRSIVLRIDSGGGDVVASESLWDAVRRVRIESNKSVVVSFGNMAASGGYYVATAGDAIFACENTITGSIGVAALRPTLTKTLFERLNLRVQSFFSGSTSMSSLHEPNEKQLRRMQLHIDAAYADFLEKVKEGRGLAEDALHGLVGGRVLTGLAALGEVPLGDAVPSFGKEYREPSRGQVEWWPHKDDDGTVIISDKQPAGWLASILPNKHDEDHSDDNVEGHNDLDDEHANVPNDDVAPESHTESDKPAKELTLTTAIGALTSLDTTDDYAAPGAPPNEYKSRGLVDALGGIMDAAHYAMTLSLQSEINELAEEEGVSIEEAAKRIRPYCDRVVTGDKETIVTDLELVRFPKSLPLWRRIQQYSVRGEHPFIELIPFIFGSSSDVVKTIEELRHMRHLRSEYPYTSVL</sequence>
<dbReference type="GO" id="GO:0008236">
    <property type="term" value="F:serine-type peptidase activity"/>
    <property type="evidence" value="ECO:0007669"/>
    <property type="project" value="UniProtKB-KW"/>
</dbReference>
<dbReference type="Gene3D" id="3.90.226.10">
    <property type="entry name" value="2-enoyl-CoA Hydratase, Chain A, domain 1"/>
    <property type="match status" value="2"/>
</dbReference>
<evidence type="ECO:0000256" key="1">
    <source>
        <dbReference type="ARBA" id="ARBA00008683"/>
    </source>
</evidence>
<evidence type="ECO:0000313" key="8">
    <source>
        <dbReference type="Proteomes" id="UP001219933"/>
    </source>
</evidence>
<accession>A0AAF0ESN2</accession>
<dbReference type="CDD" id="cd07018">
    <property type="entry name" value="S49_SppA_67K_type"/>
    <property type="match status" value="1"/>
</dbReference>
<keyword evidence="8" id="KW-1185">Reference proteome</keyword>
<feature type="domain" description="Peptidase S49" evidence="6">
    <location>
        <begin position="78"/>
        <end position="228"/>
    </location>
</feature>
<dbReference type="AlphaFoldDB" id="A0AAF0ESN2"/>
<proteinExistence type="inferred from homology"/>
<keyword evidence="4" id="KW-0720">Serine protease</keyword>
<dbReference type="PANTHER" id="PTHR33209:SF1">
    <property type="entry name" value="PEPTIDASE S49 DOMAIN-CONTAINING PROTEIN"/>
    <property type="match status" value="1"/>
</dbReference>
<dbReference type="Proteomes" id="UP001219933">
    <property type="component" value="Chromosome 4"/>
</dbReference>
<keyword evidence="2" id="KW-0645">Protease</keyword>
<protein>
    <recommendedName>
        <fullName evidence="6">Peptidase S49 domain-containing protein</fullName>
    </recommendedName>
</protein>
<feature type="compositionally biased region" description="Basic and acidic residues" evidence="5">
    <location>
        <begin position="535"/>
        <end position="546"/>
    </location>
</feature>
<dbReference type="InterPro" id="IPR029045">
    <property type="entry name" value="ClpP/crotonase-like_dom_sf"/>
</dbReference>
<organism evidence="7 8">
    <name type="scientific">Malassezia cuniculi</name>
    <dbReference type="NCBI Taxonomy" id="948313"/>
    <lineage>
        <taxon>Eukaryota</taxon>
        <taxon>Fungi</taxon>
        <taxon>Dikarya</taxon>
        <taxon>Basidiomycota</taxon>
        <taxon>Ustilaginomycotina</taxon>
        <taxon>Malasseziomycetes</taxon>
        <taxon>Malasseziales</taxon>
        <taxon>Malasseziaceae</taxon>
        <taxon>Malassezia</taxon>
    </lineage>
</organism>
<dbReference type="GO" id="GO:0006508">
    <property type="term" value="P:proteolysis"/>
    <property type="evidence" value="ECO:0007669"/>
    <property type="project" value="UniProtKB-KW"/>
</dbReference>
<name>A0AAF0ESN2_9BASI</name>
<feature type="compositionally biased region" description="Basic and acidic residues" evidence="5">
    <location>
        <begin position="504"/>
        <end position="526"/>
    </location>
</feature>
<feature type="domain" description="Peptidase S49" evidence="6">
    <location>
        <begin position="327"/>
        <end position="451"/>
    </location>
</feature>
<keyword evidence="3" id="KW-0378">Hydrolase</keyword>
<evidence type="ECO:0000256" key="4">
    <source>
        <dbReference type="ARBA" id="ARBA00022825"/>
    </source>
</evidence>
<dbReference type="EMBL" id="CP119880">
    <property type="protein sequence ID" value="WFD36303.1"/>
    <property type="molecule type" value="Genomic_DNA"/>
</dbReference>